<dbReference type="Proteomes" id="UP000829447">
    <property type="component" value="Linkage Group LG10"/>
</dbReference>
<evidence type="ECO:0000313" key="1">
    <source>
        <dbReference type="EMBL" id="MCI4382410.1"/>
    </source>
</evidence>
<comment type="caution">
    <text evidence="1">The sequence shown here is derived from an EMBL/GenBank/DDBJ whole genome shotgun (WGS) entry which is preliminary data.</text>
</comment>
<accession>A0ACC5WVV2</accession>
<protein>
    <submittedName>
        <fullName evidence="1">Uncharacterized protein</fullName>
    </submittedName>
</protein>
<keyword evidence="2" id="KW-1185">Reference proteome</keyword>
<organism evidence="1 2">
    <name type="scientific">Pangasianodon gigas</name>
    <name type="common">Mekong giant catfish</name>
    <name type="synonym">Pangasius gigas</name>
    <dbReference type="NCBI Taxonomy" id="30993"/>
    <lineage>
        <taxon>Eukaryota</taxon>
        <taxon>Metazoa</taxon>
        <taxon>Chordata</taxon>
        <taxon>Craniata</taxon>
        <taxon>Vertebrata</taxon>
        <taxon>Euteleostomi</taxon>
        <taxon>Actinopterygii</taxon>
        <taxon>Neopterygii</taxon>
        <taxon>Teleostei</taxon>
        <taxon>Ostariophysi</taxon>
        <taxon>Siluriformes</taxon>
        <taxon>Pangasiidae</taxon>
        <taxon>Pangasianodon</taxon>
    </lineage>
</organism>
<proteinExistence type="predicted"/>
<name>A0ACC5WVV2_PANGG</name>
<dbReference type="EMBL" id="CM040463">
    <property type="protein sequence ID" value="MCI4382410.1"/>
    <property type="molecule type" value="Genomic_DNA"/>
</dbReference>
<sequence>MVVGPAPARNTGNTDASLRYWNFSWIAEDVLGFPEDTSVSLGLGCSSKGKSCHGRSESYHPEFAWSLTSAEDVWAEDHGVMDMERGSSQGWEEGRFVVVNGSTVGGPWILSPWLRSIHRPCGLDVTVFLHPRQKGRYKVWLIERDKPPLVLLTTEPPHITG</sequence>
<gene>
    <name evidence="1" type="ORF">PGIGA_G00014560</name>
</gene>
<evidence type="ECO:0000313" key="2">
    <source>
        <dbReference type="Proteomes" id="UP000829447"/>
    </source>
</evidence>
<reference evidence="1 2" key="1">
    <citation type="journal article" date="2022" name="bioRxiv">
        <title>An ancient truncated duplication of the anti-Mullerian hormone receptor type 2 gene is a potential conserved master sex determinant in the Pangasiidae catfish family.</title>
        <authorList>
            <person name="Wen M."/>
            <person name="Pan Q."/>
            <person name="Jouanno E."/>
            <person name="Montfort J."/>
            <person name="Zahm M."/>
            <person name="Cabau C."/>
            <person name="Klopp C."/>
            <person name="Iampietro C."/>
            <person name="Roques C."/>
            <person name="Bouchez O."/>
            <person name="Castinel A."/>
            <person name="Donnadieu C."/>
            <person name="Parrinello H."/>
            <person name="Poncet C."/>
            <person name="Belmonte E."/>
            <person name="Gautier V."/>
            <person name="Avarre J.-C."/>
            <person name="Dugue R."/>
            <person name="Gustiano R."/>
            <person name="Ha T.T.T."/>
            <person name="Campet M."/>
            <person name="Sriphairoj K."/>
            <person name="Ribolli J."/>
            <person name="de Almeida F.L."/>
            <person name="Desvignes T."/>
            <person name="Postlethwait J.H."/>
            <person name="Bucao C.F."/>
            <person name="Robinson-Rechavi M."/>
            <person name="Bobe J."/>
            <person name="Herpin A."/>
            <person name="Guiguen Y."/>
        </authorList>
    </citation>
    <scope>NUCLEOTIDE SEQUENCE [LARGE SCALE GENOMIC DNA]</scope>
    <source>
        <strain evidence="1">YG-Dec2019</strain>
    </source>
</reference>